<name>A0AB34L3A9_9PEZI</name>
<keyword evidence="2" id="KW-1185">Reference proteome</keyword>
<comment type="caution">
    <text evidence="1">The sequence shown here is derived from an EMBL/GenBank/DDBJ whole genome shotgun (WGS) entry which is preliminary data.</text>
</comment>
<dbReference type="AlphaFoldDB" id="A0AB34L3A9"/>
<reference evidence="1 2" key="1">
    <citation type="journal article" date="2020" name="Microbiol. Resour. Announc.">
        <title>Draft Genome Sequence of a Cladosporium Species Isolated from the Mesophotic Ascidian Didemnum maculosum.</title>
        <authorList>
            <person name="Gioti A."/>
            <person name="Siaperas R."/>
            <person name="Nikolaivits E."/>
            <person name="Le Goff G."/>
            <person name="Ouazzani J."/>
            <person name="Kotoulas G."/>
            <person name="Topakas E."/>
        </authorList>
    </citation>
    <scope>NUCLEOTIDE SEQUENCE [LARGE SCALE GENOMIC DNA]</scope>
    <source>
        <strain evidence="1 2">TM138-S3</strain>
    </source>
</reference>
<gene>
    <name evidence="1" type="ORF">WHR41_01282</name>
</gene>
<organism evidence="1 2">
    <name type="scientific">Cladosporium halotolerans</name>
    <dbReference type="NCBI Taxonomy" id="1052096"/>
    <lineage>
        <taxon>Eukaryota</taxon>
        <taxon>Fungi</taxon>
        <taxon>Dikarya</taxon>
        <taxon>Ascomycota</taxon>
        <taxon>Pezizomycotina</taxon>
        <taxon>Dothideomycetes</taxon>
        <taxon>Dothideomycetidae</taxon>
        <taxon>Cladosporiales</taxon>
        <taxon>Cladosporiaceae</taxon>
        <taxon>Cladosporium</taxon>
    </lineage>
</organism>
<dbReference type="GeneID" id="96002726"/>
<protein>
    <submittedName>
        <fullName evidence="1">Uncharacterized protein</fullName>
    </submittedName>
</protein>
<accession>A0AB34L3A9</accession>
<evidence type="ECO:0000313" key="1">
    <source>
        <dbReference type="EMBL" id="KAL1590148.1"/>
    </source>
</evidence>
<evidence type="ECO:0000313" key="2">
    <source>
        <dbReference type="Proteomes" id="UP000803884"/>
    </source>
</evidence>
<dbReference type="Proteomes" id="UP000803884">
    <property type="component" value="Unassembled WGS sequence"/>
</dbReference>
<dbReference type="RefSeq" id="XP_069233253.1">
    <property type="nucleotide sequence ID" value="XM_069369888.1"/>
</dbReference>
<sequence>MDNSPLGKIPAEVRLRIYKSIFDHSGHIGYDSNDQCYKLKFFPRIPDPVGGRRLREVMVPLHVCKQMRNEAMGMQFGSPAIAIRSNGSFQDSAPQMGLMNNKWSFVMRNVPSHLRPSNLSFEYQRNYYLCQATYDQLDINANSIFKPGSKAAVLQLARAAYPTPLIISISIFIKKSGRFPLTNFSHDPNDLKRYGFICSKDAPVTAAESETILIKLPTKDRAKARQVVDSTFEERVRLFEAHRDHRMCHVRLNLRKDLERLAIARRLMLPVIDHIPAEEINAFSEQGK</sequence>
<proteinExistence type="predicted"/>
<dbReference type="EMBL" id="JAAQHG020000003">
    <property type="protein sequence ID" value="KAL1590148.1"/>
    <property type="molecule type" value="Genomic_DNA"/>
</dbReference>